<dbReference type="EnsemblPlants" id="LPERR02G02820.1">
    <property type="protein sequence ID" value="LPERR02G02820.1"/>
    <property type="gene ID" value="LPERR02G02820"/>
</dbReference>
<reference evidence="1" key="3">
    <citation type="submission" date="2015-04" db="UniProtKB">
        <authorList>
            <consortium name="EnsemblPlants"/>
        </authorList>
    </citation>
    <scope>IDENTIFICATION</scope>
</reference>
<sequence>MQLLPLPACDRTEVPRPREQISAAAPALAHPIPNPIQIQPRRGHLHLHAMSFGRRFIYLVVDGGCNRRRASFAFHVHRINASRFFCPEQEADVTVRDLPRPSMKFHAPSPETDFTLLGGDMVLAADHKGRATIYDPVSNAVRAAPALAQPKSLPAVSVSVGHHTLYVLDPLRSHDRCFESLVYNKPRADHDWHWESLPPPPYKPTSHGFVRSYAVVGDAPAVAIIWVSTNDGATYSFDTARREWGKQGDWALPFRGLAQYVPDYNLWFALNDAGRLCAFDLAAATSSSSPRPRNVWPQEVKPPKGWRSLTSFLVYLGSGRFCVARFFWKEVEIPGGYDMEKETKTQAVFTGVEVQPFGKAGRGLRIVKHTSECYRLDDVLQQWVL</sequence>
<dbReference type="eggNOG" id="ENOG502R42V">
    <property type="taxonomic scope" value="Eukaryota"/>
</dbReference>
<dbReference type="STRING" id="77586.A0A0D9VC10"/>
<dbReference type="Pfam" id="PF07893">
    <property type="entry name" value="DUF1668"/>
    <property type="match status" value="1"/>
</dbReference>
<reference evidence="2" key="2">
    <citation type="submission" date="2013-12" db="EMBL/GenBank/DDBJ databases">
        <authorList>
            <person name="Yu Y."/>
            <person name="Lee S."/>
            <person name="de Baynast K."/>
            <person name="Wissotski M."/>
            <person name="Liu L."/>
            <person name="Talag J."/>
            <person name="Goicoechea J."/>
            <person name="Angelova A."/>
            <person name="Jetty R."/>
            <person name="Kudrna D."/>
            <person name="Golser W."/>
            <person name="Rivera L."/>
            <person name="Zhang J."/>
            <person name="Wing R."/>
        </authorList>
    </citation>
    <scope>NUCLEOTIDE SEQUENCE</scope>
</reference>
<dbReference type="InterPro" id="IPR012871">
    <property type="entry name" value="DUF1668_ORYSA"/>
</dbReference>
<dbReference type="SUPFAM" id="SSF117281">
    <property type="entry name" value="Kelch motif"/>
    <property type="match status" value="1"/>
</dbReference>
<evidence type="ECO:0000313" key="2">
    <source>
        <dbReference type="Proteomes" id="UP000032180"/>
    </source>
</evidence>
<organism evidence="1 2">
    <name type="scientific">Leersia perrieri</name>
    <dbReference type="NCBI Taxonomy" id="77586"/>
    <lineage>
        <taxon>Eukaryota</taxon>
        <taxon>Viridiplantae</taxon>
        <taxon>Streptophyta</taxon>
        <taxon>Embryophyta</taxon>
        <taxon>Tracheophyta</taxon>
        <taxon>Spermatophyta</taxon>
        <taxon>Magnoliopsida</taxon>
        <taxon>Liliopsida</taxon>
        <taxon>Poales</taxon>
        <taxon>Poaceae</taxon>
        <taxon>BOP clade</taxon>
        <taxon>Oryzoideae</taxon>
        <taxon>Oryzeae</taxon>
        <taxon>Oryzinae</taxon>
        <taxon>Leersia</taxon>
    </lineage>
</organism>
<evidence type="ECO:0008006" key="3">
    <source>
        <dbReference type="Google" id="ProtNLM"/>
    </source>
</evidence>
<keyword evidence="2" id="KW-1185">Reference proteome</keyword>
<protein>
    <recommendedName>
        <fullName evidence="3">F-box associated domain-containing protein</fullName>
    </recommendedName>
</protein>
<proteinExistence type="predicted"/>
<dbReference type="PANTHER" id="PTHR33085:SF88">
    <property type="entry name" value="OS08G0165000 PROTEIN"/>
    <property type="match status" value="1"/>
</dbReference>
<dbReference type="InterPro" id="IPR015915">
    <property type="entry name" value="Kelch-typ_b-propeller"/>
</dbReference>
<dbReference type="HOGENOM" id="CLU_018267_0_1_1"/>
<dbReference type="Proteomes" id="UP000032180">
    <property type="component" value="Chromosome 2"/>
</dbReference>
<accession>A0A0D9VC10</accession>
<name>A0A0D9VC10_9ORYZ</name>
<dbReference type="Gramene" id="LPERR02G02820.1">
    <property type="protein sequence ID" value="LPERR02G02820.1"/>
    <property type="gene ID" value="LPERR02G02820"/>
</dbReference>
<dbReference type="PANTHER" id="PTHR33085">
    <property type="entry name" value="OS12G0113100 PROTEIN-RELATED"/>
    <property type="match status" value="1"/>
</dbReference>
<dbReference type="AlphaFoldDB" id="A0A0D9VC10"/>
<evidence type="ECO:0000313" key="1">
    <source>
        <dbReference type="EnsemblPlants" id="LPERR02G02820.1"/>
    </source>
</evidence>
<reference evidence="1 2" key="1">
    <citation type="submission" date="2012-08" db="EMBL/GenBank/DDBJ databases">
        <title>Oryza genome evolution.</title>
        <authorList>
            <person name="Wing R.A."/>
        </authorList>
    </citation>
    <scope>NUCLEOTIDE SEQUENCE</scope>
</reference>